<proteinExistence type="predicted"/>
<gene>
    <name evidence="1" type="ORF">VNO80_01423</name>
</gene>
<protein>
    <submittedName>
        <fullName evidence="1">Uncharacterized protein</fullName>
    </submittedName>
</protein>
<keyword evidence="2" id="KW-1185">Reference proteome</keyword>
<reference evidence="1 2" key="1">
    <citation type="submission" date="2024-01" db="EMBL/GenBank/DDBJ databases">
        <title>The genomes of 5 underutilized Papilionoideae crops provide insights into root nodulation and disease resistanc.</title>
        <authorList>
            <person name="Jiang F."/>
        </authorList>
    </citation>
    <scope>NUCLEOTIDE SEQUENCE [LARGE SCALE GENOMIC DNA]</scope>
    <source>
        <strain evidence="1">JINMINGXINNONG_FW02</strain>
        <tissue evidence="1">Leaves</tissue>
    </source>
</reference>
<evidence type="ECO:0000313" key="1">
    <source>
        <dbReference type="EMBL" id="KAK7382542.1"/>
    </source>
</evidence>
<dbReference type="AlphaFoldDB" id="A0AAN9WWP1"/>
<dbReference type="Proteomes" id="UP001374584">
    <property type="component" value="Unassembled WGS sequence"/>
</dbReference>
<accession>A0AAN9WWP1</accession>
<dbReference type="EMBL" id="JAYMYR010000001">
    <property type="protein sequence ID" value="KAK7382542.1"/>
    <property type="molecule type" value="Genomic_DNA"/>
</dbReference>
<organism evidence="1 2">
    <name type="scientific">Phaseolus coccineus</name>
    <name type="common">Scarlet runner bean</name>
    <name type="synonym">Phaseolus multiflorus</name>
    <dbReference type="NCBI Taxonomy" id="3886"/>
    <lineage>
        <taxon>Eukaryota</taxon>
        <taxon>Viridiplantae</taxon>
        <taxon>Streptophyta</taxon>
        <taxon>Embryophyta</taxon>
        <taxon>Tracheophyta</taxon>
        <taxon>Spermatophyta</taxon>
        <taxon>Magnoliopsida</taxon>
        <taxon>eudicotyledons</taxon>
        <taxon>Gunneridae</taxon>
        <taxon>Pentapetalae</taxon>
        <taxon>rosids</taxon>
        <taxon>fabids</taxon>
        <taxon>Fabales</taxon>
        <taxon>Fabaceae</taxon>
        <taxon>Papilionoideae</taxon>
        <taxon>50 kb inversion clade</taxon>
        <taxon>NPAAA clade</taxon>
        <taxon>indigoferoid/millettioid clade</taxon>
        <taxon>Phaseoleae</taxon>
        <taxon>Phaseolus</taxon>
    </lineage>
</organism>
<sequence length="75" mass="8006">MKWVYSNDCGGGAKSRASLDYAGVVATADPFHSTTTTIMTKIKPETLWIMRGVAVVSPPQPLPSQTHSTPPPQPP</sequence>
<evidence type="ECO:0000313" key="2">
    <source>
        <dbReference type="Proteomes" id="UP001374584"/>
    </source>
</evidence>
<name>A0AAN9WWP1_PHACN</name>
<comment type="caution">
    <text evidence="1">The sequence shown here is derived from an EMBL/GenBank/DDBJ whole genome shotgun (WGS) entry which is preliminary data.</text>
</comment>